<accession>A0A6L5XCT7</accession>
<evidence type="ECO:0000313" key="5">
    <source>
        <dbReference type="Proteomes" id="UP000483362"/>
    </source>
</evidence>
<keyword evidence="1 2" id="KW-0732">Signal</keyword>
<dbReference type="Pfam" id="PF12849">
    <property type="entry name" value="PBP_like_2"/>
    <property type="match status" value="1"/>
</dbReference>
<evidence type="ECO:0000256" key="2">
    <source>
        <dbReference type="SAM" id="SignalP"/>
    </source>
</evidence>
<evidence type="ECO:0000259" key="3">
    <source>
        <dbReference type="Pfam" id="PF12849"/>
    </source>
</evidence>
<reference evidence="4 5" key="1">
    <citation type="submission" date="2019-08" db="EMBL/GenBank/DDBJ databases">
        <title>In-depth cultivation of the pig gut microbiome towards novel bacterial diversity and tailored functional studies.</title>
        <authorList>
            <person name="Wylensek D."/>
            <person name="Hitch T.C.A."/>
            <person name="Clavel T."/>
        </authorList>
    </citation>
    <scope>NUCLEOTIDE SEQUENCE [LARGE SCALE GENOMIC DNA]</scope>
    <source>
        <strain evidence="4 5">Oil-RF-744-WCA-WT-10</strain>
    </source>
</reference>
<name>A0A6L5XCT7_9BACT</name>
<dbReference type="SUPFAM" id="SSF53850">
    <property type="entry name" value="Periplasmic binding protein-like II"/>
    <property type="match status" value="1"/>
</dbReference>
<dbReference type="EMBL" id="VULT01000015">
    <property type="protein sequence ID" value="MSS18051.1"/>
    <property type="molecule type" value="Genomic_DNA"/>
</dbReference>
<dbReference type="InterPro" id="IPR024370">
    <property type="entry name" value="PBP_domain"/>
</dbReference>
<sequence>MKQNLKILLGALLLTGIATAVLVSCQKYSDRPNGATKGMAKIYCDESFQNVLEQEIDVFEYQYAGAFVKPRYMSEWAALDSLLHEKVDLIITSTDLTDKQRTILAGQGRAYRSRMIAVDAVAIIVNKNSDVDEMSMTELKDLFTGKYRKWGQIVPTKLRNDSIKLLFDGNASGVIHYIKNKFLGGKDFPFKVYSAKSSDDVFKTVNKYDNAIGFVGVSWVADDMGQSEKTAEQRYSELNQEDSQATLINFTDKVKVLKVRRDDMLQGVLPYQAYINDGSYPLFRKIFAIDASPLGTIDHSFYVFLTGTIGQKIILQTGIMPGAEPVRTVEVQ</sequence>
<feature type="domain" description="PBP" evidence="3">
    <location>
        <begin position="35"/>
        <end position="292"/>
    </location>
</feature>
<evidence type="ECO:0000256" key="1">
    <source>
        <dbReference type="ARBA" id="ARBA00022729"/>
    </source>
</evidence>
<feature type="chain" id="PRO_5026873366" description="PBP domain-containing protein" evidence="2">
    <location>
        <begin position="21"/>
        <end position="332"/>
    </location>
</feature>
<dbReference type="PANTHER" id="PTHR30570">
    <property type="entry name" value="PERIPLASMIC PHOSPHATE BINDING COMPONENT OF PHOSPHATE ABC TRANSPORTER"/>
    <property type="match status" value="1"/>
</dbReference>
<dbReference type="RefSeq" id="WP_154328767.1">
    <property type="nucleotide sequence ID" value="NZ_CP045696.1"/>
</dbReference>
<evidence type="ECO:0000313" key="4">
    <source>
        <dbReference type="EMBL" id="MSS18051.1"/>
    </source>
</evidence>
<keyword evidence="5" id="KW-1185">Reference proteome</keyword>
<gene>
    <name evidence="4" type="ORF">FYJ29_09825</name>
</gene>
<comment type="caution">
    <text evidence="4">The sequence shown here is derived from an EMBL/GenBank/DDBJ whole genome shotgun (WGS) entry which is preliminary data.</text>
</comment>
<dbReference type="PANTHER" id="PTHR30570:SF1">
    <property type="entry name" value="PHOSPHATE-BINDING PROTEIN PSTS"/>
    <property type="match status" value="1"/>
</dbReference>
<proteinExistence type="predicted"/>
<feature type="signal peptide" evidence="2">
    <location>
        <begin position="1"/>
        <end position="20"/>
    </location>
</feature>
<dbReference type="Proteomes" id="UP000483362">
    <property type="component" value="Unassembled WGS sequence"/>
</dbReference>
<dbReference type="Gene3D" id="3.40.190.10">
    <property type="entry name" value="Periplasmic binding protein-like II"/>
    <property type="match status" value="2"/>
</dbReference>
<dbReference type="InterPro" id="IPR050811">
    <property type="entry name" value="Phosphate_ABC_transporter"/>
</dbReference>
<dbReference type="PROSITE" id="PS51257">
    <property type="entry name" value="PROKAR_LIPOPROTEIN"/>
    <property type="match status" value="1"/>
</dbReference>
<dbReference type="AlphaFoldDB" id="A0A6L5XCT7"/>
<organism evidence="4 5">
    <name type="scientific">Sodaliphilus pleomorphus</name>
    <dbReference type="NCBI Taxonomy" id="2606626"/>
    <lineage>
        <taxon>Bacteria</taxon>
        <taxon>Pseudomonadati</taxon>
        <taxon>Bacteroidota</taxon>
        <taxon>Bacteroidia</taxon>
        <taxon>Bacteroidales</taxon>
        <taxon>Muribaculaceae</taxon>
        <taxon>Sodaliphilus</taxon>
    </lineage>
</organism>
<protein>
    <recommendedName>
        <fullName evidence="3">PBP domain-containing protein</fullName>
    </recommendedName>
</protein>